<dbReference type="Proteomes" id="UP001250932">
    <property type="component" value="Unassembled WGS sequence"/>
</dbReference>
<protein>
    <submittedName>
        <fullName evidence="2">Uncharacterized protein</fullName>
    </submittedName>
</protein>
<keyword evidence="3" id="KW-1185">Reference proteome</keyword>
<sequence>MNVINVKQFQMDVRTNRGRTSVVLKGDLNEKAAWQLLKQLETFQPSRYPIYLDIGGVGTMHWFAANILKSGFEHLLTSRGEIFLIQKRKKPQPISQGDFLSINSSADGKKDEV</sequence>
<accession>A0ABU3KB24</accession>
<dbReference type="SUPFAM" id="SSF52091">
    <property type="entry name" value="SpoIIaa-like"/>
    <property type="match status" value="1"/>
</dbReference>
<feature type="region of interest" description="Disordered" evidence="1">
    <location>
        <begin position="91"/>
        <end position="113"/>
    </location>
</feature>
<reference evidence="2 3" key="1">
    <citation type="journal article" date="2023" name="ISME J.">
        <title>Cultivation and genomic characterization of novel and ubiquitous marine nitrite-oxidizing bacteria from the Nitrospirales.</title>
        <authorList>
            <person name="Mueller A.J."/>
            <person name="Daebeler A."/>
            <person name="Herbold C.W."/>
            <person name="Kirkegaard R.H."/>
            <person name="Daims H."/>
        </authorList>
    </citation>
    <scope>NUCLEOTIDE SEQUENCE [LARGE SCALE GENOMIC DNA]</scope>
    <source>
        <strain evidence="2 3">EB</strain>
    </source>
</reference>
<evidence type="ECO:0000256" key="1">
    <source>
        <dbReference type="SAM" id="MobiDB-lite"/>
    </source>
</evidence>
<proteinExistence type="predicted"/>
<comment type="caution">
    <text evidence="2">The sequence shown here is derived from an EMBL/GenBank/DDBJ whole genome shotgun (WGS) entry which is preliminary data.</text>
</comment>
<dbReference type="RefSeq" id="WP_313834250.1">
    <property type="nucleotide sequence ID" value="NZ_JAQOUE010000001.1"/>
</dbReference>
<dbReference type="Gene3D" id="3.30.750.24">
    <property type="entry name" value="STAS domain"/>
    <property type="match status" value="1"/>
</dbReference>
<evidence type="ECO:0000313" key="2">
    <source>
        <dbReference type="EMBL" id="MDT7043685.1"/>
    </source>
</evidence>
<name>A0ABU3KB24_9BACT</name>
<dbReference type="InterPro" id="IPR036513">
    <property type="entry name" value="STAS_dom_sf"/>
</dbReference>
<gene>
    <name evidence="2" type="ORF">PPG34_15125</name>
</gene>
<dbReference type="EMBL" id="JAQOUE010000001">
    <property type="protein sequence ID" value="MDT7043685.1"/>
    <property type="molecule type" value="Genomic_DNA"/>
</dbReference>
<organism evidence="2 3">
    <name type="scientific">Candidatus Nitronereus thalassa</name>
    <dbReference type="NCBI Taxonomy" id="3020898"/>
    <lineage>
        <taxon>Bacteria</taxon>
        <taxon>Pseudomonadati</taxon>
        <taxon>Nitrospirota</taxon>
        <taxon>Nitrospiria</taxon>
        <taxon>Nitrospirales</taxon>
        <taxon>Nitrospiraceae</taxon>
        <taxon>Candidatus Nitronereus</taxon>
    </lineage>
</organism>
<evidence type="ECO:0000313" key="3">
    <source>
        <dbReference type="Proteomes" id="UP001250932"/>
    </source>
</evidence>